<dbReference type="InParanoid" id="A0A3Q1FT85"/>
<dbReference type="STRING" id="80966.ENSAPOP00000019659"/>
<dbReference type="Ensembl" id="ENSAPOT00000034924.1">
    <property type="protein sequence ID" value="ENSAPOP00000019659.1"/>
    <property type="gene ID" value="ENSAPOG00000023131.1"/>
</dbReference>
<name>A0A3Q1FT85_9TELE</name>
<dbReference type="Pfam" id="PF00059">
    <property type="entry name" value="Lectin_C"/>
    <property type="match status" value="1"/>
</dbReference>
<reference evidence="2" key="1">
    <citation type="submission" date="2025-08" db="UniProtKB">
        <authorList>
            <consortium name="Ensembl"/>
        </authorList>
    </citation>
    <scope>IDENTIFICATION</scope>
</reference>
<dbReference type="GeneTree" id="ENSGT00940000177376"/>
<dbReference type="InterPro" id="IPR001304">
    <property type="entry name" value="C-type_lectin-like"/>
</dbReference>
<evidence type="ECO:0000313" key="3">
    <source>
        <dbReference type="Proteomes" id="UP000257200"/>
    </source>
</evidence>
<organism evidence="2 3">
    <name type="scientific">Acanthochromis polyacanthus</name>
    <name type="common">spiny chromis</name>
    <dbReference type="NCBI Taxonomy" id="80966"/>
    <lineage>
        <taxon>Eukaryota</taxon>
        <taxon>Metazoa</taxon>
        <taxon>Chordata</taxon>
        <taxon>Craniata</taxon>
        <taxon>Vertebrata</taxon>
        <taxon>Euteleostomi</taxon>
        <taxon>Actinopterygii</taxon>
        <taxon>Neopterygii</taxon>
        <taxon>Teleostei</taxon>
        <taxon>Neoteleostei</taxon>
        <taxon>Acanthomorphata</taxon>
        <taxon>Ovalentaria</taxon>
        <taxon>Pomacentridae</taxon>
        <taxon>Acanthochromis</taxon>
    </lineage>
</organism>
<reference evidence="2" key="2">
    <citation type="submission" date="2025-09" db="UniProtKB">
        <authorList>
            <consortium name="Ensembl"/>
        </authorList>
    </citation>
    <scope>IDENTIFICATION</scope>
</reference>
<dbReference type="AlphaFoldDB" id="A0A3Q1FT85"/>
<dbReference type="InterPro" id="IPR016187">
    <property type="entry name" value="CTDL_fold"/>
</dbReference>
<dbReference type="Gene3D" id="3.10.100.10">
    <property type="entry name" value="Mannose-Binding Protein A, subunit A"/>
    <property type="match status" value="1"/>
</dbReference>
<feature type="domain" description="C-type lectin" evidence="1">
    <location>
        <begin position="83"/>
        <end position="165"/>
    </location>
</feature>
<accession>A0A3Q1FT85</accession>
<sequence>MISASPLQKHPPHSHPLQFCEKQDVTRACAGEHYDYLLVSDMRKGRMCWVILHLLMLMTLSHRSSAENDPEVPVLCPKHQTAFRGSCFEFVDLQRSFFSAQSWCEESGGHLAFILDEDTQDFLQRHLDSEKDMWLGVALSTFTTQQHSVTDEGKWGEKFSTHIKCTMSSGRQNYPLNQSMRKKSQSPSVF</sequence>
<dbReference type="InterPro" id="IPR016186">
    <property type="entry name" value="C-type_lectin-like/link_sf"/>
</dbReference>
<proteinExistence type="predicted"/>
<evidence type="ECO:0000313" key="2">
    <source>
        <dbReference type="Ensembl" id="ENSAPOP00000019659.1"/>
    </source>
</evidence>
<evidence type="ECO:0000259" key="1">
    <source>
        <dbReference type="PROSITE" id="PS50041"/>
    </source>
</evidence>
<dbReference type="Proteomes" id="UP000257200">
    <property type="component" value="Unplaced"/>
</dbReference>
<keyword evidence="3" id="KW-1185">Reference proteome</keyword>
<dbReference type="SUPFAM" id="SSF56436">
    <property type="entry name" value="C-type lectin-like"/>
    <property type="match status" value="1"/>
</dbReference>
<dbReference type="PROSITE" id="PS50041">
    <property type="entry name" value="C_TYPE_LECTIN_2"/>
    <property type="match status" value="1"/>
</dbReference>
<protein>
    <recommendedName>
        <fullName evidence="1">C-type lectin domain-containing protein</fullName>
    </recommendedName>
</protein>